<dbReference type="Proteomes" id="UP000316887">
    <property type="component" value="Unassembled WGS sequence"/>
</dbReference>
<gene>
    <name evidence="11" type="ORF">FBY58_0203</name>
</gene>
<keyword evidence="7 8" id="KW-0378">Hydrolase</keyword>
<dbReference type="SUPFAM" id="SSF48317">
    <property type="entry name" value="Acid phosphatase/Vanadium-dependent haloperoxidase"/>
    <property type="match status" value="1"/>
</dbReference>
<reference evidence="11 12" key="1">
    <citation type="submission" date="2019-06" db="EMBL/GenBank/DDBJ databases">
        <title>Genome sequencing of Zymomonas mobilis strains for genetic engineering and biofuel applications.</title>
        <authorList>
            <person name="Teravest M."/>
        </authorList>
    </citation>
    <scope>NUCLEOTIDE SEQUENCE [LARGE SCALE GENOMIC DNA]</scope>
    <source>
        <strain evidence="11 12">AN0101</strain>
    </source>
</reference>
<proteinExistence type="inferred from homology"/>
<feature type="chain" id="PRO_5022035332" description="Acid phosphatase" evidence="9">
    <location>
        <begin position="29"/>
        <end position="264"/>
    </location>
</feature>
<dbReference type="PIRSF" id="PIRSF000897">
    <property type="entry name" value="Acid_Ptase_ClsA"/>
    <property type="match status" value="1"/>
</dbReference>
<dbReference type="SMART" id="SM00014">
    <property type="entry name" value="acidPPc"/>
    <property type="match status" value="1"/>
</dbReference>
<comment type="similarity">
    <text evidence="3 8">Belongs to the class A bacterial acid phosphatase family.</text>
</comment>
<keyword evidence="5 9" id="KW-0732">Signal</keyword>
<evidence type="ECO:0000259" key="10">
    <source>
        <dbReference type="SMART" id="SM00014"/>
    </source>
</evidence>
<accession>A0A542VZB6</accession>
<feature type="signal peptide" evidence="9">
    <location>
        <begin position="1"/>
        <end position="28"/>
    </location>
</feature>
<dbReference type="InterPro" id="IPR000326">
    <property type="entry name" value="PAP2/HPO"/>
</dbReference>
<dbReference type="RefSeq" id="WP_141919085.1">
    <property type="nucleotide sequence ID" value="NZ_VFOF01000001.1"/>
</dbReference>
<dbReference type="Gene3D" id="1.20.144.10">
    <property type="entry name" value="Phosphatidic acid phosphatase type 2/haloperoxidase"/>
    <property type="match status" value="1"/>
</dbReference>
<name>A0A542VZB6_ZYMMB</name>
<evidence type="ECO:0000313" key="12">
    <source>
        <dbReference type="Proteomes" id="UP000316887"/>
    </source>
</evidence>
<sequence>MIKVPRFMCMIALTSAVMAGGLSQSSFAKTGNTEPKATYKFHSDPLLYLPPPPAAGSLQQAHDDQVFQTTRQLKGGPRWALATQDADTRLAAILNDYACAAGIKLEPGKLPLLAGVLKRALHTEYDDIGVTKNNWNRKRPFVGNDSPICTEKDREGLGKQGSYPSGHTTMGWTVALILAELMPDHAGSILQRGQIYGSSRIVCGAHWVSDVQAGYILASGEVAALHGDERFRHDLELAKKELDKARSSAGAPDDLQCKIEQAGR</sequence>
<feature type="domain" description="Phosphatidic acid phosphatase type 2/haloperoxidase" evidence="10">
    <location>
        <begin position="115"/>
        <end position="226"/>
    </location>
</feature>
<organism evidence="11 12">
    <name type="scientific">Zymomonas mobilis</name>
    <dbReference type="NCBI Taxonomy" id="542"/>
    <lineage>
        <taxon>Bacteria</taxon>
        <taxon>Pseudomonadati</taxon>
        <taxon>Pseudomonadota</taxon>
        <taxon>Alphaproteobacteria</taxon>
        <taxon>Sphingomonadales</taxon>
        <taxon>Zymomonadaceae</taxon>
        <taxon>Zymomonas</taxon>
    </lineage>
</organism>
<keyword evidence="6" id="KW-0574">Periplasm</keyword>
<evidence type="ECO:0000256" key="9">
    <source>
        <dbReference type="SAM" id="SignalP"/>
    </source>
</evidence>
<evidence type="ECO:0000256" key="6">
    <source>
        <dbReference type="ARBA" id="ARBA00022764"/>
    </source>
</evidence>
<dbReference type="AlphaFoldDB" id="A0A542VZB6"/>
<comment type="caution">
    <text evidence="11">The sequence shown here is derived from an EMBL/GenBank/DDBJ whole genome shotgun (WGS) entry which is preliminary data.</text>
</comment>
<evidence type="ECO:0000313" key="11">
    <source>
        <dbReference type="EMBL" id="TQL16665.1"/>
    </source>
</evidence>
<dbReference type="GO" id="GO:0030288">
    <property type="term" value="C:outer membrane-bounded periplasmic space"/>
    <property type="evidence" value="ECO:0007669"/>
    <property type="project" value="InterPro"/>
</dbReference>
<evidence type="ECO:0000256" key="8">
    <source>
        <dbReference type="PIRNR" id="PIRNR000897"/>
    </source>
</evidence>
<evidence type="ECO:0000256" key="2">
    <source>
        <dbReference type="ARBA" id="ARBA00004418"/>
    </source>
</evidence>
<dbReference type="OrthoDB" id="9805301at2"/>
<evidence type="ECO:0000256" key="5">
    <source>
        <dbReference type="ARBA" id="ARBA00022729"/>
    </source>
</evidence>
<dbReference type="InterPro" id="IPR018296">
    <property type="entry name" value="Acid_Pase_classA_bac_CS"/>
</dbReference>
<protein>
    <recommendedName>
        <fullName evidence="4 8">Acid phosphatase</fullName>
        <ecNumber evidence="4 8">3.1.3.2</ecNumber>
    </recommendedName>
</protein>
<dbReference type="EC" id="3.1.3.2" evidence="4 8"/>
<dbReference type="Pfam" id="PF01569">
    <property type="entry name" value="PAP2"/>
    <property type="match status" value="1"/>
</dbReference>
<dbReference type="CDD" id="cd03397">
    <property type="entry name" value="PAP2_acid_phosphatase"/>
    <property type="match status" value="1"/>
</dbReference>
<dbReference type="InterPro" id="IPR001011">
    <property type="entry name" value="Acid_Pase_classA_bac"/>
</dbReference>
<evidence type="ECO:0000256" key="4">
    <source>
        <dbReference type="ARBA" id="ARBA00012646"/>
    </source>
</evidence>
<evidence type="ECO:0000256" key="3">
    <source>
        <dbReference type="ARBA" id="ARBA00009017"/>
    </source>
</evidence>
<dbReference type="GO" id="GO:0003993">
    <property type="term" value="F:acid phosphatase activity"/>
    <property type="evidence" value="ECO:0007669"/>
    <property type="project" value="UniProtKB-EC"/>
</dbReference>
<dbReference type="EMBL" id="VFOF01000001">
    <property type="protein sequence ID" value="TQL16665.1"/>
    <property type="molecule type" value="Genomic_DNA"/>
</dbReference>
<comment type="catalytic activity">
    <reaction evidence="1 8">
        <text>a phosphate monoester + H2O = an alcohol + phosphate</text>
        <dbReference type="Rhea" id="RHEA:15017"/>
        <dbReference type="ChEBI" id="CHEBI:15377"/>
        <dbReference type="ChEBI" id="CHEBI:30879"/>
        <dbReference type="ChEBI" id="CHEBI:43474"/>
        <dbReference type="ChEBI" id="CHEBI:67140"/>
        <dbReference type="EC" id="3.1.3.2"/>
    </reaction>
</comment>
<evidence type="ECO:0000256" key="1">
    <source>
        <dbReference type="ARBA" id="ARBA00000032"/>
    </source>
</evidence>
<dbReference type="InterPro" id="IPR036938">
    <property type="entry name" value="PAP2/HPO_sf"/>
</dbReference>
<dbReference type="PROSITE" id="PS01157">
    <property type="entry name" value="ACID_PHOSPH_CL_A"/>
    <property type="match status" value="1"/>
</dbReference>
<dbReference type="PRINTS" id="PR00483">
    <property type="entry name" value="BACPHPHTASE"/>
</dbReference>
<evidence type="ECO:0000256" key="7">
    <source>
        <dbReference type="ARBA" id="ARBA00022801"/>
    </source>
</evidence>
<comment type="subcellular location">
    <subcellularLocation>
        <location evidence="2">Periplasm</location>
    </subcellularLocation>
</comment>